<gene>
    <name evidence="1" type="ORF">SAMN02745857_01293</name>
</gene>
<keyword evidence="2" id="KW-1185">Reference proteome</keyword>
<evidence type="ECO:0000313" key="1">
    <source>
        <dbReference type="EMBL" id="SMC21957.1"/>
    </source>
</evidence>
<dbReference type="RefSeq" id="WP_084089963.1">
    <property type="nucleotide sequence ID" value="NZ_FWXD01000006.1"/>
</dbReference>
<dbReference type="Proteomes" id="UP000192761">
    <property type="component" value="Unassembled WGS sequence"/>
</dbReference>
<proteinExistence type="predicted"/>
<dbReference type="OrthoDB" id="8812365at2"/>
<dbReference type="STRING" id="1121001.SAMN02745857_01293"/>
<dbReference type="AlphaFoldDB" id="A0A1W1XDJ5"/>
<dbReference type="EMBL" id="FWXD01000006">
    <property type="protein sequence ID" value="SMC21957.1"/>
    <property type="molecule type" value="Genomic_DNA"/>
</dbReference>
<dbReference type="PROSITE" id="PS51257">
    <property type="entry name" value="PROKAR_LIPOPROTEIN"/>
    <property type="match status" value="1"/>
</dbReference>
<evidence type="ECO:0008006" key="3">
    <source>
        <dbReference type="Google" id="ProtNLM"/>
    </source>
</evidence>
<evidence type="ECO:0000313" key="2">
    <source>
        <dbReference type="Proteomes" id="UP000192761"/>
    </source>
</evidence>
<reference evidence="1 2" key="1">
    <citation type="submission" date="2017-04" db="EMBL/GenBank/DDBJ databases">
        <authorList>
            <person name="Afonso C.L."/>
            <person name="Miller P.J."/>
            <person name="Scott M.A."/>
            <person name="Spackman E."/>
            <person name="Goraichik I."/>
            <person name="Dimitrov K.M."/>
            <person name="Suarez D.L."/>
            <person name="Swayne D.E."/>
        </authorList>
    </citation>
    <scope>NUCLEOTIDE SEQUENCE [LARGE SCALE GENOMIC DNA]</scope>
    <source>
        <strain evidence="1 2">DSM 23236</strain>
    </source>
</reference>
<sequence>MPGFTRYLLAAACVISLSACDQVVDSAKQQAASMVAEQARNAANDLKQQASAVLADAGLDASKVAEQLSTQREALKQSAARLAGSDWQVLDQYVGQYPQDLGLYTELSPITPELKSLLGDKIKVLRANMAVQGPLSRDGVLYATGNKAHQGGAEAAYVLIDTRQRQLEVGLIERGQLTVYRTQGSTLVQPKDVQTMLGNLQHK</sequence>
<name>A0A1W1XDJ5_9NEIS</name>
<protein>
    <recommendedName>
        <fullName evidence="3">Lipoprotein</fullName>
    </recommendedName>
</protein>
<organism evidence="1 2">
    <name type="scientific">Andreprevotia lacus DSM 23236</name>
    <dbReference type="NCBI Taxonomy" id="1121001"/>
    <lineage>
        <taxon>Bacteria</taxon>
        <taxon>Pseudomonadati</taxon>
        <taxon>Pseudomonadota</taxon>
        <taxon>Betaproteobacteria</taxon>
        <taxon>Neisseriales</taxon>
        <taxon>Chitinibacteraceae</taxon>
        <taxon>Andreprevotia</taxon>
    </lineage>
</organism>
<accession>A0A1W1XDJ5</accession>